<keyword evidence="3" id="KW-1185">Reference proteome</keyword>
<accession>A0AAV6L5B0</accession>
<comment type="caution">
    <text evidence="2">The sequence shown here is derived from an EMBL/GenBank/DDBJ whole genome shotgun (WGS) entry which is preliminary data.</text>
</comment>
<feature type="region of interest" description="Disordered" evidence="1">
    <location>
        <begin position="1"/>
        <end position="56"/>
    </location>
</feature>
<dbReference type="Proteomes" id="UP000823749">
    <property type="component" value="Chromosome 3"/>
</dbReference>
<dbReference type="EMBL" id="JACTNZ010000003">
    <property type="protein sequence ID" value="KAG5559451.1"/>
    <property type="molecule type" value="Genomic_DNA"/>
</dbReference>
<name>A0AAV6L5B0_9ERIC</name>
<gene>
    <name evidence="2" type="ORF">RHGRI_009102</name>
</gene>
<feature type="compositionally biased region" description="Acidic residues" evidence="1">
    <location>
        <begin position="86"/>
        <end position="100"/>
    </location>
</feature>
<feature type="compositionally biased region" description="Polar residues" evidence="1">
    <location>
        <begin position="106"/>
        <end position="116"/>
    </location>
</feature>
<evidence type="ECO:0000256" key="1">
    <source>
        <dbReference type="SAM" id="MobiDB-lite"/>
    </source>
</evidence>
<evidence type="ECO:0000313" key="3">
    <source>
        <dbReference type="Proteomes" id="UP000823749"/>
    </source>
</evidence>
<sequence>MAKPSKSKNPIEDNASYRSSSSSQEDDEVLDLNAGSDLDAVEKSPSTDNDAGDKAGGEYFTYVWDPYIIRSSNPMAKPSKSKNPSEADDEVLDADADSDLDAGKRSPSTDNITGDQEVTLDIVSVYTNHVIAAS</sequence>
<protein>
    <submittedName>
        <fullName evidence="2">Uncharacterized protein</fullName>
    </submittedName>
</protein>
<evidence type="ECO:0000313" key="2">
    <source>
        <dbReference type="EMBL" id="KAG5559451.1"/>
    </source>
</evidence>
<reference evidence="2" key="1">
    <citation type="submission" date="2020-08" db="EMBL/GenBank/DDBJ databases">
        <title>Plant Genome Project.</title>
        <authorList>
            <person name="Zhang R.-G."/>
        </authorList>
    </citation>
    <scope>NUCLEOTIDE SEQUENCE</scope>
    <source>
        <strain evidence="2">WSP0</strain>
        <tissue evidence="2">Leaf</tissue>
    </source>
</reference>
<proteinExistence type="predicted"/>
<dbReference type="AlphaFoldDB" id="A0AAV6L5B0"/>
<feature type="region of interest" description="Disordered" evidence="1">
    <location>
        <begin position="72"/>
        <end position="117"/>
    </location>
</feature>
<organism evidence="2 3">
    <name type="scientific">Rhododendron griersonianum</name>
    <dbReference type="NCBI Taxonomy" id="479676"/>
    <lineage>
        <taxon>Eukaryota</taxon>
        <taxon>Viridiplantae</taxon>
        <taxon>Streptophyta</taxon>
        <taxon>Embryophyta</taxon>
        <taxon>Tracheophyta</taxon>
        <taxon>Spermatophyta</taxon>
        <taxon>Magnoliopsida</taxon>
        <taxon>eudicotyledons</taxon>
        <taxon>Gunneridae</taxon>
        <taxon>Pentapetalae</taxon>
        <taxon>asterids</taxon>
        <taxon>Ericales</taxon>
        <taxon>Ericaceae</taxon>
        <taxon>Ericoideae</taxon>
        <taxon>Rhodoreae</taxon>
        <taxon>Rhododendron</taxon>
    </lineage>
</organism>